<dbReference type="InterPro" id="IPR003439">
    <property type="entry name" value="ABC_transporter-like_ATP-bd"/>
</dbReference>
<evidence type="ECO:0000256" key="6">
    <source>
        <dbReference type="ARBA" id="ARBA00023136"/>
    </source>
</evidence>
<feature type="transmembrane region" description="Helical" evidence="7">
    <location>
        <begin position="247"/>
        <end position="266"/>
    </location>
</feature>
<dbReference type="PANTHER" id="PTHR43394:SF1">
    <property type="entry name" value="ATP-BINDING CASSETTE SUB-FAMILY B MEMBER 10, MITOCHONDRIAL"/>
    <property type="match status" value="1"/>
</dbReference>
<dbReference type="GO" id="GO:0015421">
    <property type="term" value="F:ABC-type oligopeptide transporter activity"/>
    <property type="evidence" value="ECO:0007669"/>
    <property type="project" value="TreeGrafter"/>
</dbReference>
<feature type="transmembrane region" description="Helical" evidence="7">
    <location>
        <begin position="272"/>
        <end position="294"/>
    </location>
</feature>
<dbReference type="EMBL" id="ATMT01000060">
    <property type="protein sequence ID" value="EPY05996.1"/>
    <property type="molecule type" value="Genomic_DNA"/>
</dbReference>
<dbReference type="SUPFAM" id="SSF90123">
    <property type="entry name" value="ABC transporter transmembrane region"/>
    <property type="match status" value="1"/>
</dbReference>
<dbReference type="GO" id="GO:0005524">
    <property type="term" value="F:ATP binding"/>
    <property type="evidence" value="ECO:0007669"/>
    <property type="project" value="UniProtKB-KW"/>
</dbReference>
<comment type="subcellular location">
    <subcellularLocation>
        <location evidence="1">Cell membrane</location>
        <topology evidence="1">Multi-pass membrane protein</topology>
    </subcellularLocation>
</comment>
<proteinExistence type="predicted"/>
<dbReference type="SMART" id="SM00382">
    <property type="entry name" value="AAA"/>
    <property type="match status" value="1"/>
</dbReference>
<protein>
    <submittedName>
        <fullName evidence="10">Cysteine ABC transporter permease/ATP-binding protein CydC</fullName>
    </submittedName>
</protein>
<dbReference type="Proteomes" id="UP000015344">
    <property type="component" value="Unassembled WGS sequence"/>
</dbReference>
<dbReference type="PANTHER" id="PTHR43394">
    <property type="entry name" value="ATP-DEPENDENT PERMEASE MDL1, MITOCHONDRIAL"/>
    <property type="match status" value="1"/>
</dbReference>
<keyword evidence="3" id="KW-0547">Nucleotide-binding</keyword>
<keyword evidence="6 7" id="KW-0472">Membrane</keyword>
<evidence type="ECO:0000313" key="10">
    <source>
        <dbReference type="EMBL" id="EPY05996.1"/>
    </source>
</evidence>
<evidence type="ECO:0000256" key="5">
    <source>
        <dbReference type="ARBA" id="ARBA00022989"/>
    </source>
</evidence>
<dbReference type="GO" id="GO:0045454">
    <property type="term" value="P:cell redox homeostasis"/>
    <property type="evidence" value="ECO:0007669"/>
    <property type="project" value="InterPro"/>
</dbReference>
<dbReference type="Pfam" id="PF00005">
    <property type="entry name" value="ABC_tran"/>
    <property type="match status" value="1"/>
</dbReference>
<feature type="domain" description="ABC transmembrane type-1" evidence="9">
    <location>
        <begin position="21"/>
        <end position="305"/>
    </location>
</feature>
<keyword evidence="2 7" id="KW-0812">Transmembrane</keyword>
<feature type="transmembrane region" description="Helical" evidence="7">
    <location>
        <begin position="163"/>
        <end position="183"/>
    </location>
</feature>
<dbReference type="InterPro" id="IPR017871">
    <property type="entry name" value="ABC_transporter-like_CS"/>
</dbReference>
<dbReference type="PROSITE" id="PS50929">
    <property type="entry name" value="ABC_TM1F"/>
    <property type="match status" value="1"/>
</dbReference>
<feature type="transmembrane region" description="Helical" evidence="7">
    <location>
        <begin position="56"/>
        <end position="75"/>
    </location>
</feature>
<dbReference type="CDD" id="cd03247">
    <property type="entry name" value="ABCC_cytochrome_bd"/>
    <property type="match status" value="1"/>
</dbReference>
<dbReference type="InterPro" id="IPR036640">
    <property type="entry name" value="ABC1_TM_sf"/>
</dbReference>
<organism evidence="10 11">
    <name type="scientific">Paenibacillus alvei TS-15</name>
    <dbReference type="NCBI Taxonomy" id="1117108"/>
    <lineage>
        <taxon>Bacteria</taxon>
        <taxon>Bacillati</taxon>
        <taxon>Bacillota</taxon>
        <taxon>Bacilli</taxon>
        <taxon>Bacillales</taxon>
        <taxon>Paenibacillaceae</taxon>
        <taxon>Paenibacillus</taxon>
    </lineage>
</organism>
<feature type="transmembrane region" description="Helical" evidence="7">
    <location>
        <begin position="20"/>
        <end position="44"/>
    </location>
</feature>
<dbReference type="Gene3D" id="1.20.1560.10">
    <property type="entry name" value="ABC transporter type 1, transmembrane domain"/>
    <property type="match status" value="1"/>
</dbReference>
<dbReference type="InterPro" id="IPR014223">
    <property type="entry name" value="ABC_CydC/D"/>
</dbReference>
<reference evidence="10 11" key="1">
    <citation type="submission" date="2013-05" db="EMBL/GenBank/DDBJ databases">
        <authorList>
            <person name="Strain E.A."/>
            <person name="Brown E."/>
            <person name="Allard M.W."/>
            <person name="Luo Y.L."/>
        </authorList>
    </citation>
    <scope>NUCLEOTIDE SEQUENCE [LARGE SCALE GENOMIC DNA]</scope>
    <source>
        <strain evidence="10 11">TS-15</strain>
    </source>
</reference>
<dbReference type="PATRIC" id="fig|1117108.3.peg.3729"/>
<accession>S9TUK1</accession>
<name>S9TUK1_PAEAL</name>
<evidence type="ECO:0000256" key="4">
    <source>
        <dbReference type="ARBA" id="ARBA00022840"/>
    </source>
</evidence>
<evidence type="ECO:0000313" key="11">
    <source>
        <dbReference type="Proteomes" id="UP000015344"/>
    </source>
</evidence>
<dbReference type="InterPro" id="IPR011527">
    <property type="entry name" value="ABC1_TM_dom"/>
</dbReference>
<dbReference type="PROSITE" id="PS50893">
    <property type="entry name" value="ABC_TRANSPORTER_2"/>
    <property type="match status" value="1"/>
</dbReference>
<dbReference type="eggNOG" id="COG4987">
    <property type="taxonomic scope" value="Bacteria"/>
</dbReference>
<evidence type="ECO:0000256" key="3">
    <source>
        <dbReference type="ARBA" id="ARBA00022741"/>
    </source>
</evidence>
<dbReference type="Pfam" id="PF00664">
    <property type="entry name" value="ABC_membrane"/>
    <property type="match status" value="1"/>
</dbReference>
<dbReference type="RefSeq" id="WP_021260902.1">
    <property type="nucleotide sequence ID" value="NZ_ATMT01000060.1"/>
</dbReference>
<sequence length="587" mass="65739">MTREQNQWLRPYLRRYCGRFALIIFLGMLTVLCASALMFTSGFLISKSAARPENILMVYVPIVLVRTFGIGRAVVHYVERLVGHDAVLRILSKMRVRLYRILEPQALFIRSRFRTGDVLGVLADDIEHLQNVYVRTIFPSIVAIVMYAAGIAALGWFDLPFALLMALYIAVLVFILPWISLWFTRRKNRLMKQERSGLYRKLTDAVLGMSDWVISGRASQFVDSYEADEARVARIDRDLRMWARWRTLVAQSVVGLTVITMVYWAGGQAADGNMPAVMIAAFGLVVFPLMDAFLPVSEAVEKLPQYEDSLERLSGMGEAPVEQAVGSAANVKPELLQQARKSAHIRLDQVSFRHAGSASLTISGVSLDIPQGKKIALIGRSGAGKSTLSTLIQGAVVPESGSVMINDVRADEYGEHIPEILSVLNQRPHLFDTTVANNIRLGRRSASDEEIRQVAEQVKLNTLIASLPKGYDTAMMETGQRFSGGERQRIALARVLLQRTPVVILDEPTVGLDPKTERELLATMFETMKGKSLIWITHHLVGVEQMDEIVFIENGQVEMRGSHAELMEQYPRYRNLYHLDRPGKGLL</sequence>
<dbReference type="GO" id="GO:0005886">
    <property type="term" value="C:plasma membrane"/>
    <property type="evidence" value="ECO:0007669"/>
    <property type="project" value="UniProtKB-SubCell"/>
</dbReference>
<dbReference type="AlphaFoldDB" id="S9TUK1"/>
<comment type="caution">
    <text evidence="10">The sequence shown here is derived from an EMBL/GenBank/DDBJ whole genome shotgun (WGS) entry which is preliminary data.</text>
</comment>
<dbReference type="GO" id="GO:0034775">
    <property type="term" value="P:glutathione transmembrane transport"/>
    <property type="evidence" value="ECO:0007669"/>
    <property type="project" value="InterPro"/>
</dbReference>
<dbReference type="NCBIfam" id="TIGR02868">
    <property type="entry name" value="CydC"/>
    <property type="match status" value="1"/>
</dbReference>
<dbReference type="InterPro" id="IPR003593">
    <property type="entry name" value="AAA+_ATPase"/>
</dbReference>
<dbReference type="PROSITE" id="PS00211">
    <property type="entry name" value="ABC_TRANSPORTER_1"/>
    <property type="match status" value="1"/>
</dbReference>
<dbReference type="Gene3D" id="3.40.50.300">
    <property type="entry name" value="P-loop containing nucleotide triphosphate hydrolases"/>
    <property type="match status" value="1"/>
</dbReference>
<feature type="domain" description="ABC transporter" evidence="8">
    <location>
        <begin position="345"/>
        <end position="579"/>
    </location>
</feature>
<keyword evidence="4 10" id="KW-0067">ATP-binding</keyword>
<evidence type="ECO:0000256" key="2">
    <source>
        <dbReference type="ARBA" id="ARBA00022692"/>
    </source>
</evidence>
<dbReference type="InterPro" id="IPR027417">
    <property type="entry name" value="P-loop_NTPase"/>
</dbReference>
<dbReference type="InterPro" id="IPR039421">
    <property type="entry name" value="Type_1_exporter"/>
</dbReference>
<gene>
    <name evidence="10" type="ORF">PAALTS15_18106</name>
</gene>
<dbReference type="GO" id="GO:0016887">
    <property type="term" value="F:ATP hydrolysis activity"/>
    <property type="evidence" value="ECO:0007669"/>
    <property type="project" value="InterPro"/>
</dbReference>
<evidence type="ECO:0000259" key="9">
    <source>
        <dbReference type="PROSITE" id="PS50929"/>
    </source>
</evidence>
<evidence type="ECO:0000256" key="1">
    <source>
        <dbReference type="ARBA" id="ARBA00004651"/>
    </source>
</evidence>
<dbReference type="SUPFAM" id="SSF52540">
    <property type="entry name" value="P-loop containing nucleoside triphosphate hydrolases"/>
    <property type="match status" value="1"/>
</dbReference>
<evidence type="ECO:0000259" key="8">
    <source>
        <dbReference type="PROSITE" id="PS50893"/>
    </source>
</evidence>
<feature type="transmembrane region" description="Helical" evidence="7">
    <location>
        <begin position="137"/>
        <end position="157"/>
    </location>
</feature>
<keyword evidence="5 7" id="KW-1133">Transmembrane helix</keyword>
<evidence type="ECO:0000256" key="7">
    <source>
        <dbReference type="SAM" id="Phobius"/>
    </source>
</evidence>